<evidence type="ECO:0000313" key="2">
    <source>
        <dbReference type="EMBL" id="SDN09611.1"/>
    </source>
</evidence>
<organism evidence="2 3">
    <name type="scientific">Lentzea albidocapillata subsp. violacea</name>
    <dbReference type="NCBI Taxonomy" id="128104"/>
    <lineage>
        <taxon>Bacteria</taxon>
        <taxon>Bacillati</taxon>
        <taxon>Actinomycetota</taxon>
        <taxon>Actinomycetes</taxon>
        <taxon>Pseudonocardiales</taxon>
        <taxon>Pseudonocardiaceae</taxon>
        <taxon>Lentzea</taxon>
    </lineage>
</organism>
<accession>A0A1G9YM80</accession>
<protein>
    <submittedName>
        <fullName evidence="2">Uncharacterized protein</fullName>
    </submittedName>
</protein>
<evidence type="ECO:0000313" key="3">
    <source>
        <dbReference type="Proteomes" id="UP000199682"/>
    </source>
</evidence>
<reference evidence="3" key="1">
    <citation type="submission" date="2016-10" db="EMBL/GenBank/DDBJ databases">
        <authorList>
            <person name="Varghese N."/>
            <person name="Submissions S."/>
        </authorList>
    </citation>
    <scope>NUCLEOTIDE SEQUENCE [LARGE SCALE GENOMIC DNA]</scope>
    <source>
        <strain evidence="3">DSM 44796</strain>
    </source>
</reference>
<feature type="region of interest" description="Disordered" evidence="1">
    <location>
        <begin position="53"/>
        <end position="98"/>
    </location>
</feature>
<evidence type="ECO:0000256" key="1">
    <source>
        <dbReference type="SAM" id="MobiDB-lite"/>
    </source>
</evidence>
<dbReference type="AlphaFoldDB" id="A0A1G9YM80"/>
<proteinExistence type="predicted"/>
<gene>
    <name evidence="2" type="ORF">SAMN04488074_13418</name>
</gene>
<dbReference type="EMBL" id="FNET01000034">
    <property type="protein sequence ID" value="SDN09611.1"/>
    <property type="molecule type" value="Genomic_DNA"/>
</dbReference>
<name>A0A1G9YM80_9PSEU</name>
<dbReference type="Proteomes" id="UP000199682">
    <property type="component" value="Unassembled WGS sequence"/>
</dbReference>
<sequence>MCLLLKGDNPVTAYEALRVLHRATTIFMLTVEVALADYLRPDISFTPGVPVEVAPRPLEGPPRHHPSRIPFGGRDEKGCKPSHSGRRGEHTDGMRSTRRRPCKRWFGVSATVVINGSFC</sequence>
<feature type="compositionally biased region" description="Basic and acidic residues" evidence="1">
    <location>
        <begin position="86"/>
        <end position="95"/>
    </location>
</feature>